<dbReference type="AlphaFoldDB" id="A0A812C053"/>
<reference evidence="2" key="1">
    <citation type="submission" date="2021-01" db="EMBL/GenBank/DDBJ databases">
        <authorList>
            <person name="Li R."/>
            <person name="Bekaert M."/>
        </authorList>
    </citation>
    <scope>NUCLEOTIDE SEQUENCE</scope>
    <source>
        <strain evidence="2">Farmed</strain>
    </source>
</reference>
<feature type="chain" id="PRO_5032882730" evidence="1">
    <location>
        <begin position="20"/>
        <end position="282"/>
    </location>
</feature>
<accession>A0A812C053</accession>
<feature type="signal peptide" evidence="1">
    <location>
        <begin position="1"/>
        <end position="19"/>
    </location>
</feature>
<proteinExistence type="predicted"/>
<gene>
    <name evidence="2" type="ORF">SPHA_25931</name>
</gene>
<dbReference type="EMBL" id="CAHIKZ030000988">
    <property type="protein sequence ID" value="CAE1248004.1"/>
    <property type="molecule type" value="Genomic_DNA"/>
</dbReference>
<protein>
    <submittedName>
        <fullName evidence="2">Uncharacterized protein</fullName>
    </submittedName>
</protein>
<name>A0A812C053_ACAPH</name>
<evidence type="ECO:0000256" key="1">
    <source>
        <dbReference type="SAM" id="SignalP"/>
    </source>
</evidence>
<sequence>MKFRLVLATIPVLGLGAWGLRSIVEGEGGSGEFASELVVAKGVARRRQRDLHSVGNEIVAVITKPVPAGGIGLTQVAFARTAKFKREQEKGAGRMRDLIIIKVQLLTFFPFDERTRARMRGKPHLLSSSASPAILFRLTIILFRLTCYPLPPHLLSSSALSAILFRFTCYPLPPKLLSSSASPAIHFRLTCYPLRLTFYLLPPHLLSSSASPAILFRLTFYPLPPNISAILFRLTYYPLPPNLLSSFASPAILFRLTCYHLPPHFFENHWHITDCSIQPFQE</sequence>
<dbReference type="Proteomes" id="UP000597762">
    <property type="component" value="Unassembled WGS sequence"/>
</dbReference>
<dbReference type="OrthoDB" id="10684523at2759"/>
<keyword evidence="3" id="KW-1185">Reference proteome</keyword>
<keyword evidence="1" id="KW-0732">Signal</keyword>
<organism evidence="2 3">
    <name type="scientific">Acanthosepion pharaonis</name>
    <name type="common">Pharaoh cuttlefish</name>
    <name type="synonym">Sepia pharaonis</name>
    <dbReference type="NCBI Taxonomy" id="158019"/>
    <lineage>
        <taxon>Eukaryota</taxon>
        <taxon>Metazoa</taxon>
        <taxon>Spiralia</taxon>
        <taxon>Lophotrochozoa</taxon>
        <taxon>Mollusca</taxon>
        <taxon>Cephalopoda</taxon>
        <taxon>Coleoidea</taxon>
        <taxon>Decapodiformes</taxon>
        <taxon>Sepiida</taxon>
        <taxon>Sepiina</taxon>
        <taxon>Sepiidae</taxon>
        <taxon>Acanthosepion</taxon>
    </lineage>
</organism>
<evidence type="ECO:0000313" key="2">
    <source>
        <dbReference type="EMBL" id="CAE1248004.1"/>
    </source>
</evidence>
<comment type="caution">
    <text evidence="2">The sequence shown here is derived from an EMBL/GenBank/DDBJ whole genome shotgun (WGS) entry which is preliminary data.</text>
</comment>
<evidence type="ECO:0000313" key="3">
    <source>
        <dbReference type="Proteomes" id="UP000597762"/>
    </source>
</evidence>